<keyword evidence="2" id="KW-0614">Plasmid</keyword>
<dbReference type="EMBL" id="CP020932">
    <property type="protein sequence ID" value="ARM86221.1"/>
    <property type="molecule type" value="Genomic_DNA"/>
</dbReference>
<reference evidence="2 3" key="1">
    <citation type="submission" date="2017-04" db="EMBL/GenBank/DDBJ databases">
        <title>Genome Sequence of Marinobacter salarius strain SMR5 Isolated from a culture of the Diatom Skeletonema marinoi.</title>
        <authorList>
            <person name="Topel M."/>
            <person name="Pinder M.I.M."/>
            <person name="Johansson O.N."/>
            <person name="Kourtchenko O."/>
            <person name="Godhe A."/>
            <person name="Clarke A.K."/>
        </authorList>
    </citation>
    <scope>NUCLEOTIDE SEQUENCE [LARGE SCALE GENOMIC DNA]</scope>
    <source>
        <strain evidence="2 3">SMR5</strain>
        <plasmid evidence="3">Plasmid psmr5</plasmid>
    </source>
</reference>
<feature type="compositionally biased region" description="Acidic residues" evidence="1">
    <location>
        <begin position="71"/>
        <end position="83"/>
    </location>
</feature>
<organism evidence="2 3">
    <name type="scientific">Marinobacter salarius</name>
    <dbReference type="NCBI Taxonomy" id="1420917"/>
    <lineage>
        <taxon>Bacteria</taxon>
        <taxon>Pseudomonadati</taxon>
        <taxon>Pseudomonadota</taxon>
        <taxon>Gammaproteobacteria</taxon>
        <taxon>Pseudomonadales</taxon>
        <taxon>Marinobacteraceae</taxon>
        <taxon>Marinobacter</taxon>
    </lineage>
</organism>
<protein>
    <submittedName>
        <fullName evidence="2">Uncharacterized protein</fullName>
    </submittedName>
</protein>
<geneLocation type="plasmid" evidence="3">
    <name>psmr5</name>
</geneLocation>
<feature type="region of interest" description="Disordered" evidence="1">
    <location>
        <begin position="70"/>
        <end position="95"/>
    </location>
</feature>
<evidence type="ECO:0000313" key="3">
    <source>
        <dbReference type="Proteomes" id="UP000193100"/>
    </source>
</evidence>
<evidence type="ECO:0000313" key="2">
    <source>
        <dbReference type="EMBL" id="ARM86221.1"/>
    </source>
</evidence>
<dbReference type="Proteomes" id="UP000193100">
    <property type="component" value="Plasmid pSMR5"/>
</dbReference>
<evidence type="ECO:0000256" key="1">
    <source>
        <dbReference type="SAM" id="MobiDB-lite"/>
    </source>
</evidence>
<proteinExistence type="predicted"/>
<name>A0A1W6KFP4_9GAMM</name>
<dbReference type="RefSeq" id="WP_085682182.1">
    <property type="nucleotide sequence ID" value="NZ_CP020932.1"/>
</dbReference>
<gene>
    <name evidence="2" type="ORF">MARSALSMR5_04201</name>
</gene>
<accession>A0A1W6KFP4</accession>
<dbReference type="GeneID" id="77258101"/>
<dbReference type="AlphaFoldDB" id="A0A1W6KFP4"/>
<sequence length="95" mass="9997">MKRLLLSIMIAQGASASAVELPNVELVEPVKRESGPGCNNPAAKQWENLGVSGVISISNRTELAKKALAEATDEVNGETDDNESSGSGLPEYLTQ</sequence>